<accession>A0A8H3UT94</accession>
<evidence type="ECO:0000313" key="2">
    <source>
        <dbReference type="EMBL" id="KAE9974931.1"/>
    </source>
</evidence>
<gene>
    <name evidence="3" type="ORF">EG327_002713</name>
    <name evidence="2" type="ORF">EG328_003534</name>
</gene>
<dbReference type="EMBL" id="WNWR01000188">
    <property type="protein sequence ID" value="KAE9989405.1"/>
    <property type="molecule type" value="Genomic_DNA"/>
</dbReference>
<evidence type="ECO:0000313" key="4">
    <source>
        <dbReference type="Proteomes" id="UP000447873"/>
    </source>
</evidence>
<evidence type="ECO:0000256" key="1">
    <source>
        <dbReference type="SAM" id="SignalP"/>
    </source>
</evidence>
<dbReference type="AlphaFoldDB" id="A0A8H3UT94"/>
<dbReference type="Proteomes" id="UP000447873">
    <property type="component" value="Unassembled WGS sequence"/>
</dbReference>
<dbReference type="EMBL" id="WNWS01000206">
    <property type="protein sequence ID" value="KAE9974931.1"/>
    <property type="molecule type" value="Genomic_DNA"/>
</dbReference>
<proteinExistence type="predicted"/>
<dbReference type="Proteomes" id="UP000490939">
    <property type="component" value="Unassembled WGS sequence"/>
</dbReference>
<protein>
    <submittedName>
        <fullName evidence="2">Uncharacterized protein</fullName>
    </submittedName>
</protein>
<keyword evidence="5" id="KW-1185">Reference proteome</keyword>
<name>A0A8H3UT94_VENIN</name>
<comment type="caution">
    <text evidence="2">The sequence shown here is derived from an EMBL/GenBank/DDBJ whole genome shotgun (WGS) entry which is preliminary data.</text>
</comment>
<evidence type="ECO:0000313" key="5">
    <source>
        <dbReference type="Proteomes" id="UP000490939"/>
    </source>
</evidence>
<evidence type="ECO:0000313" key="3">
    <source>
        <dbReference type="EMBL" id="KAE9989405.1"/>
    </source>
</evidence>
<keyword evidence="1" id="KW-0732">Signal</keyword>
<feature type="chain" id="PRO_5044690691" evidence="1">
    <location>
        <begin position="17"/>
        <end position="75"/>
    </location>
</feature>
<reference evidence="2 4" key="1">
    <citation type="submission" date="2018-12" db="EMBL/GenBank/DDBJ databases">
        <title>Venturia inaequalis Genome Resource.</title>
        <authorList>
            <person name="Lichtner F.J."/>
        </authorList>
    </citation>
    <scope>NUCLEOTIDE SEQUENCE [LARGE SCALE GENOMIC DNA]</scope>
    <source>
        <strain evidence="2 4">120213</strain>
        <strain evidence="3 5">DMI_063113</strain>
    </source>
</reference>
<feature type="signal peptide" evidence="1">
    <location>
        <begin position="1"/>
        <end position="16"/>
    </location>
</feature>
<organism evidence="2 4">
    <name type="scientific">Venturia inaequalis</name>
    <name type="common">Apple scab fungus</name>
    <dbReference type="NCBI Taxonomy" id="5025"/>
    <lineage>
        <taxon>Eukaryota</taxon>
        <taxon>Fungi</taxon>
        <taxon>Dikarya</taxon>
        <taxon>Ascomycota</taxon>
        <taxon>Pezizomycotina</taxon>
        <taxon>Dothideomycetes</taxon>
        <taxon>Pleosporomycetidae</taxon>
        <taxon>Venturiales</taxon>
        <taxon>Venturiaceae</taxon>
        <taxon>Venturia</taxon>
    </lineage>
</organism>
<sequence length="75" mass="8455">MALIYILIAIIALVRALRVAAAEARMKRDKANAELARRRMAERKAAKGRSALEQASVENVGWRNVDAVREMRSYN</sequence>